<dbReference type="STRING" id="1400863.BN873_940002"/>
<dbReference type="EMBL" id="CBTJ020000107">
    <property type="protein sequence ID" value="CDI04307.1"/>
    <property type="molecule type" value="Genomic_DNA"/>
</dbReference>
<reference evidence="1" key="2">
    <citation type="submission" date="2014-03" db="EMBL/GenBank/DDBJ databases">
        <title>Candidatus Competibacter-lineage genomes retrieved from metagenomes reveal functional metabolic diversity.</title>
        <authorList>
            <person name="McIlroy S.J."/>
            <person name="Albertsen M."/>
            <person name="Andresen E.K."/>
            <person name="Saunders A.M."/>
            <person name="Kristiansen R."/>
            <person name="Stokholm-Bjerregaard M."/>
            <person name="Nielsen K.L."/>
            <person name="Nielsen P.H."/>
        </authorList>
    </citation>
    <scope>NUCLEOTIDE SEQUENCE</scope>
    <source>
        <strain evidence="1">Run_A_D11</strain>
    </source>
</reference>
<gene>
    <name evidence="1" type="ORF">BN873_940002</name>
</gene>
<protein>
    <recommendedName>
        <fullName evidence="3">P22 coat-protein 5 family protein</fullName>
    </recommendedName>
</protein>
<dbReference type="RefSeq" id="WP_048676431.1">
    <property type="nucleotide sequence ID" value="NZ_CBTJ020000107.1"/>
</dbReference>
<evidence type="ECO:0008006" key="3">
    <source>
        <dbReference type="Google" id="ProtNLM"/>
    </source>
</evidence>
<name>W6M9L6_9GAMM</name>
<dbReference type="AlphaFoldDB" id="W6M9L6"/>
<proteinExistence type="predicted"/>
<keyword evidence="2" id="KW-1185">Reference proteome</keyword>
<evidence type="ECO:0000313" key="1">
    <source>
        <dbReference type="EMBL" id="CDI04307.1"/>
    </source>
</evidence>
<dbReference type="OrthoDB" id="3078155at2"/>
<dbReference type="Proteomes" id="UP000035760">
    <property type="component" value="Unassembled WGS sequence"/>
</dbReference>
<reference evidence="1" key="1">
    <citation type="submission" date="2013-07" db="EMBL/GenBank/DDBJ databases">
        <authorList>
            <person name="McIlroy S."/>
        </authorList>
    </citation>
    <scope>NUCLEOTIDE SEQUENCE [LARGE SCALE GENOMIC DNA]</scope>
    <source>
        <strain evidence="1">Run_A_D11</strain>
    </source>
</reference>
<evidence type="ECO:0000313" key="2">
    <source>
        <dbReference type="Proteomes" id="UP000035760"/>
    </source>
</evidence>
<accession>W6M9L6</accession>
<sequence>MANTLTNLIPDLYAALDIVSRELVGMIPAVTMDAQVTRAAIGQVVRIPLTAAPTASDAVPAVTPPNDGDQTIGNTTVTISKSRRAAVRWTGEEQRALDNNGPGYRSILQNQFAQAMRVLTNEIETDLAALYTRASRAYGTAGTTPFGTGGDYSDAAQVRKILVDNGAPVSDLQLVLNTQAGATIRGKQAQVQMVGDQSLLRQGVLLDMHGFTMRESAQIKNVTKGTGASYTTTAAGFAVGTTSIPLITGTGAILAGDIVTFAGDTNKYMVATGISAPGTLVLAAPGLRQAIPAAATAVTVGNSFTANLAFSRGSILLAARAPTLPAEGDMATDRMMITDPKSNLSFEVSVYPQYLQVLYDVRLAWGVACIKPENLAVLLG</sequence>
<comment type="caution">
    <text evidence="1">The sequence shown here is derived from an EMBL/GenBank/DDBJ whole genome shotgun (WGS) entry which is preliminary data.</text>
</comment>
<organism evidence="1 2">
    <name type="scientific">Candidatus Competibacter denitrificans Run_A_D11</name>
    <dbReference type="NCBI Taxonomy" id="1400863"/>
    <lineage>
        <taxon>Bacteria</taxon>
        <taxon>Pseudomonadati</taxon>
        <taxon>Pseudomonadota</taxon>
        <taxon>Gammaproteobacteria</taxon>
        <taxon>Candidatus Competibacteraceae</taxon>
        <taxon>Candidatus Competibacter</taxon>
    </lineage>
</organism>